<dbReference type="RefSeq" id="WP_193121001.1">
    <property type="nucleotide sequence ID" value="NZ_JADBGI010000004.1"/>
</dbReference>
<dbReference type="InterPro" id="IPR005133">
    <property type="entry name" value="PhaG_MnhG_YufB"/>
</dbReference>
<feature type="compositionally biased region" description="Basic and acidic residues" evidence="2">
    <location>
        <begin position="107"/>
        <end position="119"/>
    </location>
</feature>
<reference evidence="4 5" key="1">
    <citation type="submission" date="2020-09" db="EMBL/GenBank/DDBJ databases">
        <title>Diversity and distribution of actinomycetes associated with coral in the coast of Hainan.</title>
        <authorList>
            <person name="Li F."/>
        </authorList>
    </citation>
    <scope>NUCLEOTIDE SEQUENCE [LARGE SCALE GENOMIC DNA]</scope>
    <source>
        <strain evidence="4 5">HNM0947</strain>
    </source>
</reference>
<sequence>MTPLEIASMACMIAGALVFLAGAFGLLRLRDFYARLSGVTITAGLAPALILLGLFLDYPTLENAWKIALALLIQLATAAIGGNAMARAGYLTGTPPTPGTAFDDLEEAGKRRPEEDGKA</sequence>
<evidence type="ECO:0000313" key="4">
    <source>
        <dbReference type="EMBL" id="MBE2998373.1"/>
    </source>
</evidence>
<dbReference type="PANTHER" id="PTHR34703">
    <property type="entry name" value="ANTIPORTER SUBUNIT MNHG2-RELATED"/>
    <property type="match status" value="1"/>
</dbReference>
<keyword evidence="5" id="KW-1185">Reference proteome</keyword>
<dbReference type="PANTHER" id="PTHR34703:SF1">
    <property type="entry name" value="ANTIPORTER SUBUNIT MNHG2-RELATED"/>
    <property type="match status" value="1"/>
</dbReference>
<comment type="similarity">
    <text evidence="1">Belongs to the CPA3 antiporters (TC 2.A.63) subunit G family.</text>
</comment>
<feature type="transmembrane region" description="Helical" evidence="3">
    <location>
        <begin position="6"/>
        <end position="27"/>
    </location>
</feature>
<comment type="caution">
    <text evidence="4">The sequence shown here is derived from an EMBL/GenBank/DDBJ whole genome shotgun (WGS) entry which is preliminary data.</text>
</comment>
<proteinExistence type="inferred from homology"/>
<dbReference type="Proteomes" id="UP000806528">
    <property type="component" value="Unassembled WGS sequence"/>
</dbReference>
<keyword evidence="3" id="KW-1133">Transmembrane helix</keyword>
<evidence type="ECO:0000256" key="2">
    <source>
        <dbReference type="SAM" id="MobiDB-lite"/>
    </source>
</evidence>
<evidence type="ECO:0000256" key="3">
    <source>
        <dbReference type="SAM" id="Phobius"/>
    </source>
</evidence>
<keyword evidence="3" id="KW-0472">Membrane</keyword>
<gene>
    <name evidence="4" type="ORF">IDM40_06580</name>
</gene>
<feature type="region of interest" description="Disordered" evidence="2">
    <location>
        <begin position="94"/>
        <end position="119"/>
    </location>
</feature>
<keyword evidence="3" id="KW-0812">Transmembrane</keyword>
<feature type="transmembrane region" description="Helical" evidence="3">
    <location>
        <begin position="39"/>
        <end position="58"/>
    </location>
</feature>
<dbReference type="EMBL" id="JADBGI010000004">
    <property type="protein sequence ID" value="MBE2998373.1"/>
    <property type="molecule type" value="Genomic_DNA"/>
</dbReference>
<accession>A0ABR9P3E4</accession>
<organism evidence="4 5">
    <name type="scientific">Nocardiopsis coralli</name>
    <dbReference type="NCBI Taxonomy" id="2772213"/>
    <lineage>
        <taxon>Bacteria</taxon>
        <taxon>Bacillati</taxon>
        <taxon>Actinomycetota</taxon>
        <taxon>Actinomycetes</taxon>
        <taxon>Streptosporangiales</taxon>
        <taxon>Nocardiopsidaceae</taxon>
        <taxon>Nocardiopsis</taxon>
    </lineage>
</organism>
<evidence type="ECO:0000256" key="1">
    <source>
        <dbReference type="ARBA" id="ARBA00008404"/>
    </source>
</evidence>
<evidence type="ECO:0000313" key="5">
    <source>
        <dbReference type="Proteomes" id="UP000806528"/>
    </source>
</evidence>
<name>A0ABR9P3E4_9ACTN</name>
<feature type="transmembrane region" description="Helical" evidence="3">
    <location>
        <begin position="64"/>
        <end position="86"/>
    </location>
</feature>
<dbReference type="Pfam" id="PF03334">
    <property type="entry name" value="PhaG_MnhG_YufB"/>
    <property type="match status" value="1"/>
</dbReference>
<protein>
    <submittedName>
        <fullName evidence="4">Monovalent cation/H(+) antiporter subunit G</fullName>
    </submittedName>
</protein>